<protein>
    <submittedName>
        <fullName evidence="1">Acyl-[acyl-carrier-protein] thioesterase</fullName>
    </submittedName>
</protein>
<dbReference type="OrthoDB" id="259946at2157"/>
<evidence type="ECO:0000313" key="2">
    <source>
        <dbReference type="Proteomes" id="UP000509626"/>
    </source>
</evidence>
<dbReference type="InterPro" id="IPR029069">
    <property type="entry name" value="HotDog_dom_sf"/>
</dbReference>
<proteinExistence type="predicted"/>
<keyword evidence="2" id="KW-1185">Reference proteome</keyword>
<name>A0A7D5QIW4_9EURY</name>
<dbReference type="SUPFAM" id="SSF54637">
    <property type="entry name" value="Thioesterase/thiol ester dehydrase-isomerase"/>
    <property type="match status" value="2"/>
</dbReference>
<dbReference type="Proteomes" id="UP000509626">
    <property type="component" value="Chromosome"/>
</dbReference>
<dbReference type="GeneID" id="56039820"/>
<dbReference type="EMBL" id="CP058579">
    <property type="protein sequence ID" value="QLG63903.1"/>
    <property type="molecule type" value="Genomic_DNA"/>
</dbReference>
<gene>
    <name evidence="1" type="ORF">HUG12_20135</name>
</gene>
<dbReference type="RefSeq" id="WP_179270487.1">
    <property type="nucleotide sequence ID" value="NZ_CP058579.1"/>
</dbReference>
<organism evidence="1 2">
    <name type="scientific">Halorarum salinum</name>
    <dbReference type="NCBI Taxonomy" id="2743089"/>
    <lineage>
        <taxon>Archaea</taxon>
        <taxon>Methanobacteriati</taxon>
        <taxon>Methanobacteriota</taxon>
        <taxon>Stenosarchaea group</taxon>
        <taxon>Halobacteria</taxon>
        <taxon>Halobacteriales</taxon>
        <taxon>Haloferacaceae</taxon>
        <taxon>Halorarum</taxon>
    </lineage>
</organism>
<accession>A0A7D5QIW4</accession>
<evidence type="ECO:0000313" key="1">
    <source>
        <dbReference type="EMBL" id="QLG63903.1"/>
    </source>
</evidence>
<dbReference type="CDD" id="cd00586">
    <property type="entry name" value="4HBT"/>
    <property type="match status" value="1"/>
</dbReference>
<dbReference type="AlphaFoldDB" id="A0A7D5QIW4"/>
<dbReference type="KEGG" id="halu:HUG12_20135"/>
<dbReference type="Gene3D" id="3.10.129.10">
    <property type="entry name" value="Hotdog Thioesterase"/>
    <property type="match status" value="2"/>
</dbReference>
<reference evidence="1 2" key="1">
    <citation type="submission" date="2020-06" db="EMBL/GenBank/DDBJ databases">
        <title>NJ-3-1, isolated from saline soil.</title>
        <authorList>
            <person name="Cui H.L."/>
            <person name="Shi X."/>
        </authorList>
    </citation>
    <scope>NUCLEOTIDE SEQUENCE [LARGE SCALE GENOMIC DNA]</scope>
    <source>
        <strain evidence="1 2">NJ-3-1</strain>
    </source>
</reference>
<sequence length="284" mass="31490">MGELLRHKVRFGELSYGPLLHNATFFDLLIEATEELSYELGYTVEEIVEAGGVPYAPVAIHADVSRYPRYEDTIVVDVEPVSIGENHVQFAYRFERASDGAEFGHATMVQVTITPDGAAEPITPALRDELESLGSADRRPVEIDPRPVEGDGPQFARDVTFRTPLLEAANLGYFEDYARELSITLETFLEDRGRSLRSLTDGAYPFVPVGWDMTLENSIRFEDEIAIVGRVLDADEDAIDVAYELRRESTDDVCIRADLSYGCFDGDGERVPFPAEAVELVGSG</sequence>